<dbReference type="GO" id="GO:0016887">
    <property type="term" value="F:ATP hydrolysis activity"/>
    <property type="evidence" value="ECO:0007669"/>
    <property type="project" value="InterPro"/>
</dbReference>
<dbReference type="RefSeq" id="WP_270452316.1">
    <property type="nucleotide sequence ID" value="NZ_JADPIE010000001.1"/>
</dbReference>
<feature type="domain" description="ABC transporter" evidence="4">
    <location>
        <begin position="3"/>
        <end position="229"/>
    </location>
</feature>
<keyword evidence="2" id="KW-0547">Nucleotide-binding</keyword>
<dbReference type="GO" id="GO:0005524">
    <property type="term" value="F:ATP binding"/>
    <property type="evidence" value="ECO:0007669"/>
    <property type="project" value="UniProtKB-KW"/>
</dbReference>
<dbReference type="PANTHER" id="PTHR42711:SF13">
    <property type="entry name" value="ABC TRANSPORTER, ATP-BINDING PROTEIN"/>
    <property type="match status" value="1"/>
</dbReference>
<dbReference type="CDD" id="cd03230">
    <property type="entry name" value="ABC_DR_subfamily_A"/>
    <property type="match status" value="1"/>
</dbReference>
<dbReference type="EMBL" id="JADPIE010000001">
    <property type="protein sequence ID" value="MBF8435668.1"/>
    <property type="molecule type" value="Genomic_DNA"/>
</dbReference>
<gene>
    <name evidence="5" type="ORF">I0Q91_01120</name>
</gene>
<accession>A0A931AVQ3</accession>
<dbReference type="PANTHER" id="PTHR42711">
    <property type="entry name" value="ABC TRANSPORTER ATP-BINDING PROTEIN"/>
    <property type="match status" value="1"/>
</dbReference>
<protein>
    <submittedName>
        <fullName evidence="5">ABC transporter ATP-binding protein</fullName>
    </submittedName>
</protein>
<sequence length="291" mass="32578">MLIKVEDLKKSFGKRTALKGISFELEAGQIYGLLGPNGAGKTTTIKILTGQLRADSGQALLFGEKVFGRQEEVLSNVGIVPEDANLYERLTIEQNLNFFKRLYQCSGELIDFYLEKVSLLGEKKTKVKDLSKGMKQKVLLVRALIHRPEILILDEPTSGLDPASADSLHNILLELKEEGITILLTSHNMEEVDKLCDRVGFLNQGELVASGRPFDLKLNYSENRVRVLYYYQKSSEQNLIEKTMQLDDPEAGEFIADLIKSGRMKSIHSLEPTLADIFVKLTGRNLEDDGS</sequence>
<dbReference type="PROSITE" id="PS00211">
    <property type="entry name" value="ABC_TRANSPORTER_1"/>
    <property type="match status" value="1"/>
</dbReference>
<evidence type="ECO:0000256" key="1">
    <source>
        <dbReference type="ARBA" id="ARBA00022448"/>
    </source>
</evidence>
<keyword evidence="1" id="KW-0813">Transport</keyword>
<dbReference type="Pfam" id="PF00005">
    <property type="entry name" value="ABC_tran"/>
    <property type="match status" value="1"/>
</dbReference>
<evidence type="ECO:0000256" key="3">
    <source>
        <dbReference type="ARBA" id="ARBA00022840"/>
    </source>
</evidence>
<proteinExistence type="predicted"/>
<dbReference type="Proteomes" id="UP000621436">
    <property type="component" value="Unassembled WGS sequence"/>
</dbReference>
<evidence type="ECO:0000259" key="4">
    <source>
        <dbReference type="PROSITE" id="PS50893"/>
    </source>
</evidence>
<dbReference type="InterPro" id="IPR050763">
    <property type="entry name" value="ABC_transporter_ATP-binding"/>
</dbReference>
<comment type="caution">
    <text evidence="5">The sequence shown here is derived from an EMBL/GenBank/DDBJ whole genome shotgun (WGS) entry which is preliminary data.</text>
</comment>
<dbReference type="Gene3D" id="3.40.50.300">
    <property type="entry name" value="P-loop containing nucleotide triphosphate hydrolases"/>
    <property type="match status" value="1"/>
</dbReference>
<evidence type="ECO:0000313" key="6">
    <source>
        <dbReference type="Proteomes" id="UP000621436"/>
    </source>
</evidence>
<evidence type="ECO:0000313" key="5">
    <source>
        <dbReference type="EMBL" id="MBF8435668.1"/>
    </source>
</evidence>
<dbReference type="InterPro" id="IPR027417">
    <property type="entry name" value="P-loop_NTPase"/>
</dbReference>
<name>A0A931AVQ3_9FIRM</name>
<dbReference type="SMART" id="SM00382">
    <property type="entry name" value="AAA"/>
    <property type="match status" value="1"/>
</dbReference>
<dbReference type="InterPro" id="IPR003439">
    <property type="entry name" value="ABC_transporter-like_ATP-bd"/>
</dbReference>
<keyword evidence="3 5" id="KW-0067">ATP-binding</keyword>
<dbReference type="InterPro" id="IPR003593">
    <property type="entry name" value="AAA+_ATPase"/>
</dbReference>
<keyword evidence="6" id="KW-1185">Reference proteome</keyword>
<dbReference type="PROSITE" id="PS50893">
    <property type="entry name" value="ABC_TRANSPORTER_2"/>
    <property type="match status" value="1"/>
</dbReference>
<organism evidence="5 6">
    <name type="scientific">Halonatronomonas betaini</name>
    <dbReference type="NCBI Taxonomy" id="2778430"/>
    <lineage>
        <taxon>Bacteria</taxon>
        <taxon>Bacillati</taxon>
        <taxon>Bacillota</taxon>
        <taxon>Clostridia</taxon>
        <taxon>Halanaerobiales</taxon>
        <taxon>Halarsenatibacteraceae</taxon>
        <taxon>Halonatronomonas</taxon>
    </lineage>
</organism>
<evidence type="ECO:0000256" key="2">
    <source>
        <dbReference type="ARBA" id="ARBA00022741"/>
    </source>
</evidence>
<reference evidence="5" key="1">
    <citation type="submission" date="2020-11" db="EMBL/GenBank/DDBJ databases">
        <title>Halonatronomonas betainensis gen. nov., sp. nov. a novel haloalkaliphilic representative of the family Halanaerobiacae capable of betaine degradation.</title>
        <authorList>
            <person name="Boltyanskaya Y."/>
            <person name="Kevbrin V."/>
            <person name="Detkova E."/>
            <person name="Grouzdev D.S."/>
            <person name="Koziaeva V."/>
            <person name="Zhilina T."/>
        </authorList>
    </citation>
    <scope>NUCLEOTIDE SEQUENCE</scope>
    <source>
        <strain evidence="5">Z-7014</strain>
    </source>
</reference>
<dbReference type="AlphaFoldDB" id="A0A931AVQ3"/>
<dbReference type="InterPro" id="IPR017871">
    <property type="entry name" value="ABC_transporter-like_CS"/>
</dbReference>
<dbReference type="SUPFAM" id="SSF52540">
    <property type="entry name" value="P-loop containing nucleoside triphosphate hydrolases"/>
    <property type="match status" value="1"/>
</dbReference>